<reference evidence="2 3" key="1">
    <citation type="submission" date="2023-08" db="EMBL/GenBank/DDBJ databases">
        <title>A Necator americanus chromosomal reference genome.</title>
        <authorList>
            <person name="Ilik V."/>
            <person name="Petrzelkova K.J."/>
            <person name="Pardy F."/>
            <person name="Fuh T."/>
            <person name="Niatou-Singa F.S."/>
            <person name="Gouil Q."/>
            <person name="Baker L."/>
            <person name="Ritchie M.E."/>
            <person name="Jex A.R."/>
            <person name="Gazzola D."/>
            <person name="Li H."/>
            <person name="Toshio Fujiwara R."/>
            <person name="Zhan B."/>
            <person name="Aroian R.V."/>
            <person name="Pafco B."/>
            <person name="Schwarz E.M."/>
        </authorList>
    </citation>
    <scope>NUCLEOTIDE SEQUENCE [LARGE SCALE GENOMIC DNA]</scope>
    <source>
        <strain evidence="2 3">Aroian</strain>
        <tissue evidence="2">Whole animal</tissue>
    </source>
</reference>
<dbReference type="Proteomes" id="UP001303046">
    <property type="component" value="Unassembled WGS sequence"/>
</dbReference>
<organism evidence="2 3">
    <name type="scientific">Necator americanus</name>
    <name type="common">Human hookworm</name>
    <dbReference type="NCBI Taxonomy" id="51031"/>
    <lineage>
        <taxon>Eukaryota</taxon>
        <taxon>Metazoa</taxon>
        <taxon>Ecdysozoa</taxon>
        <taxon>Nematoda</taxon>
        <taxon>Chromadorea</taxon>
        <taxon>Rhabditida</taxon>
        <taxon>Rhabditina</taxon>
        <taxon>Rhabditomorpha</taxon>
        <taxon>Strongyloidea</taxon>
        <taxon>Ancylostomatidae</taxon>
        <taxon>Bunostominae</taxon>
        <taxon>Necator</taxon>
    </lineage>
</organism>
<sequence>MTLLILVLFTCFFGLASSQFFYDVPMYMPVPVPQMVPVYVQMPVITPRTSAISPTSFETTGDGNGKAYFKSLNDKLPGGVGRGHVYEYHGPGHHEYSNSYSTSQSWGSPKSNSFSTSASDSSGFSRLFSNSWSSESNSHSDGSAASSPHFSRITADRIDTINLSQGIANSNGYIADVPRRPDLGAQREYATVNNSRKMNFCLPFITDDLSKATRASVVKYVLDNQVRIVKIPPTNLEK</sequence>
<evidence type="ECO:0000313" key="2">
    <source>
        <dbReference type="EMBL" id="KAK6756061.1"/>
    </source>
</evidence>
<keyword evidence="3" id="KW-1185">Reference proteome</keyword>
<feature type="chain" id="PRO_5047403368" evidence="1">
    <location>
        <begin position="19"/>
        <end position="238"/>
    </location>
</feature>
<gene>
    <name evidence="2" type="primary">Necator_chrV.g19238</name>
    <name evidence="2" type="ORF">RB195_014446</name>
</gene>
<protein>
    <submittedName>
        <fullName evidence="2">Uncharacterized protein</fullName>
    </submittedName>
</protein>
<proteinExistence type="predicted"/>
<dbReference type="EMBL" id="JAVFWL010000005">
    <property type="protein sequence ID" value="KAK6756061.1"/>
    <property type="molecule type" value="Genomic_DNA"/>
</dbReference>
<evidence type="ECO:0000313" key="3">
    <source>
        <dbReference type="Proteomes" id="UP001303046"/>
    </source>
</evidence>
<comment type="caution">
    <text evidence="2">The sequence shown here is derived from an EMBL/GenBank/DDBJ whole genome shotgun (WGS) entry which is preliminary data.</text>
</comment>
<evidence type="ECO:0000256" key="1">
    <source>
        <dbReference type="SAM" id="SignalP"/>
    </source>
</evidence>
<name>A0ABR1E1S1_NECAM</name>
<feature type="signal peptide" evidence="1">
    <location>
        <begin position="1"/>
        <end position="18"/>
    </location>
</feature>
<keyword evidence="1" id="KW-0732">Signal</keyword>
<accession>A0ABR1E1S1</accession>